<dbReference type="Gene3D" id="2.60.210.10">
    <property type="entry name" value="Apoptosis, Tumor Necrosis Factor Receptor Associated Protein 2, Chain A"/>
    <property type="match status" value="1"/>
</dbReference>
<gene>
    <name evidence="12" type="ORF">PLOB_00019723</name>
</gene>
<feature type="region of interest" description="Disordered" evidence="8">
    <location>
        <begin position="225"/>
        <end position="279"/>
    </location>
</feature>
<evidence type="ECO:0000256" key="6">
    <source>
        <dbReference type="ARBA" id="ARBA00022833"/>
    </source>
</evidence>
<evidence type="ECO:0000259" key="11">
    <source>
        <dbReference type="PROSITE" id="PS50145"/>
    </source>
</evidence>
<feature type="region of interest" description="Disordered" evidence="8">
    <location>
        <begin position="553"/>
        <end position="575"/>
    </location>
</feature>
<feature type="domain" description="TRAF-type" evidence="11">
    <location>
        <begin position="368"/>
        <end position="421"/>
    </location>
</feature>
<evidence type="ECO:0000256" key="2">
    <source>
        <dbReference type="ARBA" id="ARBA00022490"/>
    </source>
</evidence>
<dbReference type="Pfam" id="PF21355">
    <property type="entry name" value="TRAF-mep_MATH"/>
    <property type="match status" value="1"/>
</dbReference>
<keyword evidence="6 7" id="KW-0862">Zinc</keyword>
<evidence type="ECO:0000313" key="13">
    <source>
        <dbReference type="Proteomes" id="UP001159405"/>
    </source>
</evidence>
<comment type="subcellular location">
    <subcellularLocation>
        <location evidence="1">Cytoplasm</location>
    </subcellularLocation>
</comment>
<dbReference type="PROSITE" id="PS50144">
    <property type="entry name" value="MATH"/>
    <property type="match status" value="1"/>
</dbReference>
<evidence type="ECO:0000256" key="5">
    <source>
        <dbReference type="ARBA" id="ARBA00022771"/>
    </source>
</evidence>
<keyword evidence="4" id="KW-0677">Repeat</keyword>
<keyword evidence="3 7" id="KW-0479">Metal-binding</keyword>
<keyword evidence="13" id="KW-1185">Reference proteome</keyword>
<dbReference type="PANTHER" id="PTHR10131:SF94">
    <property type="entry name" value="TNF RECEPTOR-ASSOCIATED FACTOR 4"/>
    <property type="match status" value="1"/>
</dbReference>
<feature type="domain" description="TRAF-type" evidence="11">
    <location>
        <begin position="107"/>
        <end position="159"/>
    </location>
</feature>
<dbReference type="Pfam" id="PF00097">
    <property type="entry name" value="zf-C3HC4"/>
    <property type="match status" value="1"/>
</dbReference>
<evidence type="ECO:0000256" key="8">
    <source>
        <dbReference type="SAM" id="MobiDB-lite"/>
    </source>
</evidence>
<feature type="zinc finger region" description="TRAF-type" evidence="7">
    <location>
        <begin position="330"/>
        <end position="367"/>
    </location>
</feature>
<dbReference type="InterPro" id="IPR008974">
    <property type="entry name" value="TRAF-like"/>
</dbReference>
<feature type="zinc finger region" description="TRAF-type" evidence="7">
    <location>
        <begin position="368"/>
        <end position="421"/>
    </location>
</feature>
<evidence type="ECO:0000256" key="7">
    <source>
        <dbReference type="PROSITE-ProRule" id="PRU00207"/>
    </source>
</evidence>
<feature type="domain" description="TRAF-type" evidence="11">
    <location>
        <begin position="330"/>
        <end position="367"/>
    </location>
</feature>
<dbReference type="InterPro" id="IPR001293">
    <property type="entry name" value="Znf_TRAF"/>
</dbReference>
<evidence type="ECO:0000256" key="3">
    <source>
        <dbReference type="ARBA" id="ARBA00022723"/>
    </source>
</evidence>
<feature type="domain" description="TRAF-type" evidence="11">
    <location>
        <begin position="175"/>
        <end position="212"/>
    </location>
</feature>
<reference evidence="12 13" key="1">
    <citation type="submission" date="2022-05" db="EMBL/GenBank/DDBJ databases">
        <authorList>
            <consortium name="Genoscope - CEA"/>
            <person name="William W."/>
        </authorList>
    </citation>
    <scope>NUCLEOTIDE SEQUENCE [LARGE SCALE GENOMIC DNA]</scope>
</reference>
<feature type="domain" description="RING-type" evidence="9">
    <location>
        <begin position="18"/>
        <end position="63"/>
    </location>
</feature>
<feature type="zinc finger region" description="TRAF-type" evidence="7">
    <location>
        <begin position="107"/>
        <end position="159"/>
    </location>
</feature>
<accession>A0ABN8NIJ7</accession>
<dbReference type="InterPro" id="IPR049342">
    <property type="entry name" value="TRAF1-6_MATH_dom"/>
</dbReference>
<evidence type="ECO:0000259" key="10">
    <source>
        <dbReference type="PROSITE" id="PS50144"/>
    </source>
</evidence>
<dbReference type="InterPro" id="IPR018957">
    <property type="entry name" value="Znf_C3HC4_RING-type"/>
</dbReference>
<dbReference type="PROSITE" id="PS50089">
    <property type="entry name" value="ZF_RING_2"/>
    <property type="match status" value="1"/>
</dbReference>
<dbReference type="InterPro" id="IPR001841">
    <property type="entry name" value="Znf_RING"/>
</dbReference>
<feature type="domain" description="MATH" evidence="10">
    <location>
        <begin position="466"/>
        <end position="616"/>
    </location>
</feature>
<dbReference type="SUPFAM" id="SSF49599">
    <property type="entry name" value="TRAF domain-like"/>
    <property type="match status" value="3"/>
</dbReference>
<dbReference type="Proteomes" id="UP001159405">
    <property type="component" value="Unassembled WGS sequence"/>
</dbReference>
<dbReference type="EMBL" id="CALNXK010000023">
    <property type="protein sequence ID" value="CAH3110867.1"/>
    <property type="molecule type" value="Genomic_DNA"/>
</dbReference>
<dbReference type="SMART" id="SM00184">
    <property type="entry name" value="RING"/>
    <property type="match status" value="1"/>
</dbReference>
<dbReference type="InterPro" id="IPR012227">
    <property type="entry name" value="TNF_rcpt-assoc_TRAF_met"/>
</dbReference>
<keyword evidence="2" id="KW-0963">Cytoplasm</keyword>
<dbReference type="PIRSF" id="PIRSF015614">
    <property type="entry name" value="TRAF"/>
    <property type="match status" value="1"/>
</dbReference>
<evidence type="ECO:0000313" key="12">
    <source>
        <dbReference type="EMBL" id="CAH3110867.1"/>
    </source>
</evidence>
<keyword evidence="5 7" id="KW-0863">Zinc-finger</keyword>
<feature type="compositionally biased region" description="Polar residues" evidence="8">
    <location>
        <begin position="559"/>
        <end position="575"/>
    </location>
</feature>
<dbReference type="InterPro" id="IPR017907">
    <property type="entry name" value="Znf_RING_CS"/>
</dbReference>
<dbReference type="Gene3D" id="3.30.40.10">
    <property type="entry name" value="Zinc/RING finger domain, C3HC4 (zinc finger)"/>
    <property type="match status" value="5"/>
</dbReference>
<evidence type="ECO:0000256" key="1">
    <source>
        <dbReference type="ARBA" id="ARBA00004496"/>
    </source>
</evidence>
<evidence type="ECO:0008006" key="14">
    <source>
        <dbReference type="Google" id="ProtNLM"/>
    </source>
</evidence>
<proteinExistence type="predicted"/>
<comment type="caution">
    <text evidence="12">The sequence shown here is derived from an EMBL/GenBank/DDBJ whole genome shotgun (WGS) entry which is preliminary data.</text>
</comment>
<dbReference type="InterPro" id="IPR002083">
    <property type="entry name" value="MATH/TRAF_dom"/>
</dbReference>
<dbReference type="PANTHER" id="PTHR10131">
    <property type="entry name" value="TNF RECEPTOR ASSOCIATED FACTOR"/>
    <property type="match status" value="1"/>
</dbReference>
<dbReference type="PROSITE" id="PS00518">
    <property type="entry name" value="ZF_RING_1"/>
    <property type="match status" value="1"/>
</dbReference>
<evidence type="ECO:0000256" key="4">
    <source>
        <dbReference type="ARBA" id="ARBA00022737"/>
    </source>
</evidence>
<organism evidence="12 13">
    <name type="scientific">Porites lobata</name>
    <dbReference type="NCBI Taxonomy" id="104759"/>
    <lineage>
        <taxon>Eukaryota</taxon>
        <taxon>Metazoa</taxon>
        <taxon>Cnidaria</taxon>
        <taxon>Anthozoa</taxon>
        <taxon>Hexacorallia</taxon>
        <taxon>Scleractinia</taxon>
        <taxon>Fungiina</taxon>
        <taxon>Poritidae</taxon>
        <taxon>Porites</taxon>
    </lineage>
</organism>
<name>A0ABN8NIJ7_9CNID</name>
<evidence type="ECO:0000259" key="9">
    <source>
        <dbReference type="PROSITE" id="PS50089"/>
    </source>
</evidence>
<protein>
    <recommendedName>
        <fullName evidence="14">TNF receptor-associated factor</fullName>
    </recommendedName>
</protein>
<dbReference type="InterPro" id="IPR013083">
    <property type="entry name" value="Znf_RING/FYVE/PHD"/>
</dbReference>
<feature type="zinc finger region" description="TRAF-type" evidence="7">
    <location>
        <begin position="175"/>
        <end position="212"/>
    </location>
</feature>
<dbReference type="Pfam" id="PF02176">
    <property type="entry name" value="zf-TRAF"/>
    <property type="match status" value="3"/>
</dbReference>
<dbReference type="PROSITE" id="PS50145">
    <property type="entry name" value="ZF_TRAF"/>
    <property type="match status" value="4"/>
</dbReference>
<sequence>MPGYRAFFVPAVSENLLCRICHLPVRNAVQVSVCGHRFCDSCLNGALSINTRQATRLRCPVDSSSIDMSQIYADDVTNQMIFSLNVYCDHYQLGCKWKGHLKKLEDHMAGCKYALVDCIAGCGQRIQRRKITDHVKKDCVKRWVKCPRCKKETTFEKLQNHNCPAARRNPDEEIIMCSNGCGSRMKRHQMPLHLRNECSHRWVYCEYCSVEIVFKDKQEHLRRCRRLPSESEPPPLKRGGNHRQSMPHNSVRFDTRHLRGGNRSNSASQEALAPNPSPPLRSVSFPAHLNYVGREEFESAVVYRGSERARSVTTSQVELESQSDIFTCTCGQRIARGEITMHMSEECPRRLTKCQYCRAQVKFEDMQSHLQLCPRFPLSCPNSCGVSQIPREEVNRHLSNDCRTNHIHCPFKYVGCEHECPQRILAQHLEDDMKKHLELVSQLAIDQRKEINELREIVKHCKPFADSKLYWKIDNFWEKFAEAKHKTGVELHSPPFYTSPYGYKFKVVMFPYGNGSGEGSHLSLYIRLLPGEYDTLLKWPFEGEITLSLLDQSRDPSRGQRNISQSFSPDPNWKSFQRPNKNGATLGFGYPQFVSHRGLESTNYVKDNCLFIKATIDCKYSADL</sequence>
<dbReference type="SUPFAM" id="SSF57850">
    <property type="entry name" value="RING/U-box"/>
    <property type="match status" value="1"/>
</dbReference>
<dbReference type="SMART" id="SM00061">
    <property type="entry name" value="MATH"/>
    <property type="match status" value="1"/>
</dbReference>